<name>A0A6M3KEF6_9ZZZZ</name>
<gene>
    <name evidence="3" type="ORF">MM415A00821_0020</name>
    <name evidence="2" type="ORF">MM415B01315_0013</name>
</gene>
<reference evidence="3" key="1">
    <citation type="submission" date="2020-03" db="EMBL/GenBank/DDBJ databases">
        <title>The deep terrestrial virosphere.</title>
        <authorList>
            <person name="Holmfeldt K."/>
            <person name="Nilsson E."/>
            <person name="Simone D."/>
            <person name="Lopez-Fernandez M."/>
            <person name="Wu X."/>
            <person name="de Brujin I."/>
            <person name="Lundin D."/>
            <person name="Andersson A."/>
            <person name="Bertilsson S."/>
            <person name="Dopson M."/>
        </authorList>
    </citation>
    <scope>NUCLEOTIDE SEQUENCE</scope>
    <source>
        <strain evidence="3">MM415A00821</strain>
        <strain evidence="2">MM415B01315</strain>
    </source>
</reference>
<dbReference type="Pfam" id="PF12705">
    <property type="entry name" value="PDDEXK_1"/>
    <property type="match status" value="1"/>
</dbReference>
<dbReference type="EMBL" id="MT141364">
    <property type="protein sequence ID" value="QJA59304.1"/>
    <property type="molecule type" value="Genomic_DNA"/>
</dbReference>
<dbReference type="InterPro" id="IPR038726">
    <property type="entry name" value="PDDEXK_AddAB-type"/>
</dbReference>
<dbReference type="PROSITE" id="PS51257">
    <property type="entry name" value="PROKAR_LIPOPROTEIN"/>
    <property type="match status" value="1"/>
</dbReference>
<evidence type="ECO:0000313" key="2">
    <source>
        <dbReference type="EMBL" id="QJA59304.1"/>
    </source>
</evidence>
<organism evidence="3">
    <name type="scientific">viral metagenome</name>
    <dbReference type="NCBI Taxonomy" id="1070528"/>
    <lineage>
        <taxon>unclassified sequences</taxon>
        <taxon>metagenomes</taxon>
        <taxon>organismal metagenomes</taxon>
    </lineage>
</organism>
<dbReference type="EMBL" id="MT142398">
    <property type="protein sequence ID" value="QJA79898.1"/>
    <property type="molecule type" value="Genomic_DNA"/>
</dbReference>
<feature type="domain" description="PD-(D/E)XK endonuclease-like" evidence="1">
    <location>
        <begin position="25"/>
        <end position="268"/>
    </location>
</feature>
<evidence type="ECO:0000259" key="1">
    <source>
        <dbReference type="Pfam" id="PF12705"/>
    </source>
</evidence>
<accession>A0A6M3KEF6</accession>
<evidence type="ECO:0000313" key="3">
    <source>
        <dbReference type="EMBL" id="QJA79898.1"/>
    </source>
</evidence>
<dbReference type="AlphaFoldDB" id="A0A6M3KEF6"/>
<dbReference type="Gene3D" id="3.90.320.10">
    <property type="match status" value="1"/>
</dbReference>
<protein>
    <submittedName>
        <fullName evidence="3">Putative PD-(D/E)XK nuclease superfamily protein</fullName>
    </submittedName>
</protein>
<proteinExistence type="predicted"/>
<sequence length="296" mass="34624">MMEIKPQTVLDLRKQGIYVYDWSNAIHTFLSCPLSYNYKVELGLVRKDTEPSSSLIFGQCLHVALDVWYSDNKNDALAVRKFIELFKDHEEKPKINKKSGKETTATYTTIYGCSLLTAYFNKYRNDTRAIVKTEIAVAEELEPGIYYGGRIDKLLTEPRFVDYKSTKYPNNLRLNPNPQFLGYKFLINKLTGKNVPGEVDILPVTKSKDPTDDMNRSPFDFTLYQLENWRKSTVYHIKHITKCRQENYWPQTWNCDPYFSECPYVPLCTLTQEASLMPLMQSMYNVQHWDFMSPMD</sequence>
<dbReference type="InterPro" id="IPR011604">
    <property type="entry name" value="PDDEXK-like_dom_sf"/>
</dbReference>